<comment type="similarity">
    <text evidence="9">Belongs to the GSP H family.</text>
</comment>
<evidence type="ECO:0000256" key="5">
    <source>
        <dbReference type="ARBA" id="ARBA00022519"/>
    </source>
</evidence>
<sequence length="174" mass="18332">MRGFTLLDLLLVTGLLATFLAVGLPGLHSLQGKVVATVEQQRLLSLLRLARASASAGQRQTVLCPLAGGRSQPACGDDAADGWLLFADSNGDRRYLPGDDELLRVERLPGGPGLRVLNRRGDAFASVLAFRPDGSVLTPATARFCAEASPHTLRVVISMTGRIRTAREAGACAA</sequence>
<organism evidence="12 13">
    <name type="scientific">Pseudohaliea rubra DSM 19751</name>
    <dbReference type="NCBI Taxonomy" id="1265313"/>
    <lineage>
        <taxon>Bacteria</taxon>
        <taxon>Pseudomonadati</taxon>
        <taxon>Pseudomonadota</taxon>
        <taxon>Gammaproteobacteria</taxon>
        <taxon>Cellvibrionales</taxon>
        <taxon>Halieaceae</taxon>
        <taxon>Pseudohaliea</taxon>
    </lineage>
</organism>
<dbReference type="HOGENOM" id="CLU_084761_1_4_6"/>
<keyword evidence="7" id="KW-1133">Transmembrane helix</keyword>
<protein>
    <recommendedName>
        <fullName evidence="2">Type II secretion system protein H</fullName>
    </recommendedName>
    <alternativeName>
        <fullName evidence="10">General secretion pathway protein H</fullName>
    </alternativeName>
</protein>
<dbReference type="SUPFAM" id="SSF54523">
    <property type="entry name" value="Pili subunits"/>
    <property type="match status" value="1"/>
</dbReference>
<feature type="domain" description="General secretion pathway GspH" evidence="11">
    <location>
        <begin position="41"/>
        <end position="161"/>
    </location>
</feature>
<dbReference type="Pfam" id="PF12019">
    <property type="entry name" value="GspH"/>
    <property type="match status" value="1"/>
</dbReference>
<evidence type="ECO:0000256" key="2">
    <source>
        <dbReference type="ARBA" id="ARBA00021549"/>
    </source>
</evidence>
<evidence type="ECO:0000256" key="6">
    <source>
        <dbReference type="ARBA" id="ARBA00022692"/>
    </source>
</evidence>
<dbReference type="GO" id="GO:0015628">
    <property type="term" value="P:protein secretion by the type II secretion system"/>
    <property type="evidence" value="ECO:0007669"/>
    <property type="project" value="InterPro"/>
</dbReference>
<evidence type="ECO:0000256" key="10">
    <source>
        <dbReference type="ARBA" id="ARBA00030775"/>
    </source>
</evidence>
<evidence type="ECO:0000256" key="4">
    <source>
        <dbReference type="ARBA" id="ARBA00022481"/>
    </source>
</evidence>
<accession>A0A095VQJ1</accession>
<dbReference type="InterPro" id="IPR045584">
    <property type="entry name" value="Pilin-like"/>
</dbReference>
<dbReference type="InterPro" id="IPR022346">
    <property type="entry name" value="T2SS_GspH"/>
</dbReference>
<evidence type="ECO:0000256" key="9">
    <source>
        <dbReference type="ARBA" id="ARBA00025772"/>
    </source>
</evidence>
<proteinExistence type="inferred from homology"/>
<keyword evidence="6" id="KW-0812">Transmembrane</keyword>
<evidence type="ECO:0000256" key="7">
    <source>
        <dbReference type="ARBA" id="ARBA00022989"/>
    </source>
</evidence>
<dbReference type="STRING" id="1265313.HRUBRA_01664"/>
<dbReference type="Gene3D" id="3.55.40.10">
    <property type="entry name" value="minor pseudopilin epsh domain"/>
    <property type="match status" value="1"/>
</dbReference>
<evidence type="ECO:0000256" key="3">
    <source>
        <dbReference type="ARBA" id="ARBA00022475"/>
    </source>
</evidence>
<name>A0A095VQJ1_9GAMM</name>
<keyword evidence="8" id="KW-0472">Membrane</keyword>
<evidence type="ECO:0000256" key="1">
    <source>
        <dbReference type="ARBA" id="ARBA00004377"/>
    </source>
</evidence>
<keyword evidence="13" id="KW-1185">Reference proteome</keyword>
<dbReference type="OrthoDB" id="5737613at2"/>
<evidence type="ECO:0000259" key="11">
    <source>
        <dbReference type="Pfam" id="PF12019"/>
    </source>
</evidence>
<evidence type="ECO:0000256" key="8">
    <source>
        <dbReference type="ARBA" id="ARBA00023136"/>
    </source>
</evidence>
<keyword evidence="3" id="KW-1003">Cell membrane</keyword>
<comment type="caution">
    <text evidence="12">The sequence shown here is derived from an EMBL/GenBank/DDBJ whole genome shotgun (WGS) entry which is preliminary data.</text>
</comment>
<dbReference type="Proteomes" id="UP000029640">
    <property type="component" value="Unassembled WGS sequence"/>
</dbReference>
<keyword evidence="5" id="KW-0997">Cell inner membrane</keyword>
<dbReference type="AlphaFoldDB" id="A0A095VQJ1"/>
<comment type="subcellular location">
    <subcellularLocation>
        <location evidence="1">Cell inner membrane</location>
        <topology evidence="1">Single-pass membrane protein</topology>
    </subcellularLocation>
</comment>
<keyword evidence="4" id="KW-0488">Methylation</keyword>
<dbReference type="EMBL" id="AUVB01000050">
    <property type="protein sequence ID" value="KGE03727.1"/>
    <property type="molecule type" value="Genomic_DNA"/>
</dbReference>
<dbReference type="GO" id="GO:0015627">
    <property type="term" value="C:type II protein secretion system complex"/>
    <property type="evidence" value="ECO:0007669"/>
    <property type="project" value="InterPro"/>
</dbReference>
<dbReference type="GO" id="GO:0005886">
    <property type="term" value="C:plasma membrane"/>
    <property type="evidence" value="ECO:0007669"/>
    <property type="project" value="UniProtKB-SubCell"/>
</dbReference>
<dbReference type="eggNOG" id="COG4970">
    <property type="taxonomic scope" value="Bacteria"/>
</dbReference>
<gene>
    <name evidence="12" type="ORF">HRUBRA_01664</name>
</gene>
<evidence type="ECO:0000313" key="12">
    <source>
        <dbReference type="EMBL" id="KGE03727.1"/>
    </source>
</evidence>
<reference evidence="12 13" key="1">
    <citation type="journal article" date="2014" name="Genome Announc.">
        <title>Genome Sequence of Gammaproteobacterial Pseudohaliea rubra Type Strain DSM 19751, Isolated from Coastal Seawater of the Mediterranean Sea.</title>
        <authorList>
            <person name="Spring S."/>
            <person name="Fiebig A."/>
            <person name="Riedel T."/>
            <person name="Goker M."/>
            <person name="Klenk H.P."/>
        </authorList>
    </citation>
    <scope>NUCLEOTIDE SEQUENCE [LARGE SCALE GENOMIC DNA]</scope>
    <source>
        <strain evidence="12 13">DSM 19751</strain>
    </source>
</reference>
<dbReference type="RefSeq" id="WP_035517073.1">
    <property type="nucleotide sequence ID" value="NZ_KN234774.1"/>
</dbReference>
<evidence type="ECO:0000313" key="13">
    <source>
        <dbReference type="Proteomes" id="UP000029640"/>
    </source>
</evidence>